<dbReference type="Gene3D" id="3.60.10.10">
    <property type="entry name" value="Endonuclease/exonuclease/phosphatase"/>
    <property type="match status" value="1"/>
</dbReference>
<feature type="compositionally biased region" description="Basic residues" evidence="1">
    <location>
        <begin position="127"/>
        <end position="140"/>
    </location>
</feature>
<feature type="region of interest" description="Disordered" evidence="1">
    <location>
        <begin position="1"/>
        <end position="73"/>
    </location>
</feature>
<sequence length="272" mass="30212">MKSNKAHNKQDQGIPVMDPNNPLDDGFLGSKKETGKDPVASSWNPKEPITLLKRNGECSEDEEMRASEYSTGEVSGTKEVRHICTVNMMASLQSQSVEKDSEDNVVDSSQLECNLDNRDTSSSSFTKVKKKKGGKKKNKEAHRPLSSCSLVSLFQSLSLFFMIGSWNVRGLNGPNKQQMVSDWIIKNNLSVVGLMETKVLYENQKNVERGLKLPNWAYMSNGSDRVVSRILVGWDPKECQVTCVDCDQQWLRGKGFGITSPSTVALSLMHGC</sequence>
<reference evidence="2" key="1">
    <citation type="submission" date="2022-10" db="EMBL/GenBank/DDBJ databases">
        <authorList>
            <person name="Hyden B.L."/>
            <person name="Feng K."/>
            <person name="Yates T."/>
            <person name="Jawdy S."/>
            <person name="Smart L.B."/>
            <person name="Muchero W."/>
        </authorList>
    </citation>
    <scope>NUCLEOTIDE SEQUENCE</scope>
    <source>
        <tissue evidence="2">Shoot tip</tissue>
    </source>
</reference>
<evidence type="ECO:0000313" key="3">
    <source>
        <dbReference type="Proteomes" id="UP001141253"/>
    </source>
</evidence>
<reference evidence="2" key="2">
    <citation type="journal article" date="2023" name="Int. J. Mol. Sci.">
        <title>De Novo Assembly and Annotation of 11 Diverse Shrub Willow (Salix) Genomes Reveals Novel Gene Organization in Sex-Linked Regions.</title>
        <authorList>
            <person name="Hyden B."/>
            <person name="Feng K."/>
            <person name="Yates T.B."/>
            <person name="Jawdy S."/>
            <person name="Cereghino C."/>
            <person name="Smart L.B."/>
            <person name="Muchero W."/>
        </authorList>
    </citation>
    <scope>NUCLEOTIDE SEQUENCE</scope>
    <source>
        <tissue evidence="2">Shoot tip</tissue>
    </source>
</reference>
<accession>A0ABQ8ZGM0</accession>
<dbReference type="EMBL" id="JAPFFI010000040">
    <property type="protein sequence ID" value="KAJ6296516.1"/>
    <property type="molecule type" value="Genomic_DNA"/>
</dbReference>
<evidence type="ECO:0000256" key="1">
    <source>
        <dbReference type="SAM" id="MobiDB-lite"/>
    </source>
</evidence>
<gene>
    <name evidence="2" type="ORF">OIU77_022129</name>
</gene>
<organism evidence="2 3">
    <name type="scientific">Salix suchowensis</name>
    <dbReference type="NCBI Taxonomy" id="1278906"/>
    <lineage>
        <taxon>Eukaryota</taxon>
        <taxon>Viridiplantae</taxon>
        <taxon>Streptophyta</taxon>
        <taxon>Embryophyta</taxon>
        <taxon>Tracheophyta</taxon>
        <taxon>Spermatophyta</taxon>
        <taxon>Magnoliopsida</taxon>
        <taxon>eudicotyledons</taxon>
        <taxon>Gunneridae</taxon>
        <taxon>Pentapetalae</taxon>
        <taxon>rosids</taxon>
        <taxon>fabids</taxon>
        <taxon>Malpighiales</taxon>
        <taxon>Salicaceae</taxon>
        <taxon>Saliceae</taxon>
        <taxon>Salix</taxon>
    </lineage>
</organism>
<keyword evidence="3" id="KW-1185">Reference proteome</keyword>
<evidence type="ECO:0000313" key="2">
    <source>
        <dbReference type="EMBL" id="KAJ6296516.1"/>
    </source>
</evidence>
<dbReference type="SUPFAM" id="SSF56219">
    <property type="entry name" value="DNase I-like"/>
    <property type="match status" value="1"/>
</dbReference>
<name>A0ABQ8ZGM0_9ROSI</name>
<dbReference type="Proteomes" id="UP001141253">
    <property type="component" value="Unassembled WGS sequence"/>
</dbReference>
<comment type="caution">
    <text evidence="2">The sequence shown here is derived from an EMBL/GenBank/DDBJ whole genome shotgun (WGS) entry which is preliminary data.</text>
</comment>
<dbReference type="InterPro" id="IPR036691">
    <property type="entry name" value="Endo/exonu/phosph_ase_sf"/>
</dbReference>
<protein>
    <submittedName>
        <fullName evidence="2">Uncharacterized protein</fullName>
    </submittedName>
</protein>
<feature type="region of interest" description="Disordered" evidence="1">
    <location>
        <begin position="94"/>
        <end position="141"/>
    </location>
</feature>
<proteinExistence type="predicted"/>